<protein>
    <submittedName>
        <fullName evidence="1">AMSH-like ubiquitin thioesterase 1</fullName>
    </submittedName>
</protein>
<organism evidence="1 2">
    <name type="scientific">Gracilariopsis chorda</name>
    <dbReference type="NCBI Taxonomy" id="448386"/>
    <lineage>
        <taxon>Eukaryota</taxon>
        <taxon>Rhodophyta</taxon>
        <taxon>Florideophyceae</taxon>
        <taxon>Rhodymeniophycidae</taxon>
        <taxon>Gracilariales</taxon>
        <taxon>Gracilariaceae</taxon>
        <taxon>Gracilariopsis</taxon>
    </lineage>
</organism>
<reference evidence="1 2" key="1">
    <citation type="journal article" date="2018" name="Mol. Biol. Evol.">
        <title>Analysis of the draft genome of the red seaweed Gracilariopsis chorda provides insights into genome size evolution in Rhodophyta.</title>
        <authorList>
            <person name="Lee J."/>
            <person name="Yang E.C."/>
            <person name="Graf L."/>
            <person name="Yang J.H."/>
            <person name="Qiu H."/>
            <person name="Zel Zion U."/>
            <person name="Chan C.X."/>
            <person name="Stephens T.G."/>
            <person name="Weber A.P.M."/>
            <person name="Boo G.H."/>
            <person name="Boo S.M."/>
            <person name="Kim K.M."/>
            <person name="Shin Y."/>
            <person name="Jung M."/>
            <person name="Lee S.J."/>
            <person name="Yim H.S."/>
            <person name="Lee J.H."/>
            <person name="Bhattacharya D."/>
            <person name="Yoon H.S."/>
        </authorList>
    </citation>
    <scope>NUCLEOTIDE SEQUENCE [LARGE SCALE GENOMIC DNA]</scope>
    <source>
        <strain evidence="1 2">SKKU-2015</strain>
        <tissue evidence="1">Whole body</tissue>
    </source>
</reference>
<gene>
    <name evidence="1" type="ORF">BWQ96_09945</name>
</gene>
<accession>A0A2V3IE58</accession>
<dbReference type="PANTHER" id="PTHR12947:SF13">
    <property type="entry name" value="FI19924P1"/>
    <property type="match status" value="1"/>
</dbReference>
<dbReference type="GO" id="GO:0070536">
    <property type="term" value="P:protein K63-linked deubiquitination"/>
    <property type="evidence" value="ECO:0007669"/>
    <property type="project" value="TreeGrafter"/>
</dbReference>
<dbReference type="PANTHER" id="PTHR12947">
    <property type="entry name" value="AMSH-LIKE PROTEASE"/>
    <property type="match status" value="1"/>
</dbReference>
<evidence type="ECO:0000313" key="1">
    <source>
        <dbReference type="EMBL" id="PXF40347.1"/>
    </source>
</evidence>
<dbReference type="Gene3D" id="1.20.58.80">
    <property type="entry name" value="Phosphotransferase system, lactose/cellobiose-type IIA subunit"/>
    <property type="match status" value="1"/>
</dbReference>
<keyword evidence="2" id="KW-1185">Reference proteome</keyword>
<dbReference type="EMBL" id="NBIV01000307">
    <property type="protein sequence ID" value="PXF40347.1"/>
    <property type="molecule type" value="Genomic_DNA"/>
</dbReference>
<sequence>MPLEDLFDRSPVLPPDPNISLARYLHTIRQNYQAAITQPDAQRSALLHIRLLQLICKTLPTHPEYSLPENKPLLKELRSIAHKSFEALEVFDEPVHHREPSRVDMSASLLDLFERIASDSTTRGHSTIGLLGGRMLPQPHVAALVMPSQTCGTICSSLRYENDVSQLMEVKDLLCFGLIHISPTQPEMGLPVELESYLSHYSNSVPEAFAIVIVPASEKRVRFYSCGNDGKVGVAHHVDVRNDGVPSFKLYDLRPLAIARDEQQER</sequence>
<evidence type="ECO:0000313" key="2">
    <source>
        <dbReference type="Proteomes" id="UP000247409"/>
    </source>
</evidence>
<proteinExistence type="predicted"/>
<dbReference type="GO" id="GO:0005768">
    <property type="term" value="C:endosome"/>
    <property type="evidence" value="ECO:0007669"/>
    <property type="project" value="TreeGrafter"/>
</dbReference>
<dbReference type="OrthoDB" id="3640at2759"/>
<dbReference type="AlphaFoldDB" id="A0A2V3IE58"/>
<dbReference type="Proteomes" id="UP000247409">
    <property type="component" value="Unassembled WGS sequence"/>
</dbReference>
<name>A0A2V3IE58_9FLOR</name>
<comment type="caution">
    <text evidence="1">The sequence shown here is derived from an EMBL/GenBank/DDBJ whole genome shotgun (WGS) entry which is preliminary data.</text>
</comment>
<dbReference type="STRING" id="448386.A0A2V3IE58"/>
<dbReference type="GO" id="GO:0016020">
    <property type="term" value="C:membrane"/>
    <property type="evidence" value="ECO:0007669"/>
    <property type="project" value="TreeGrafter"/>
</dbReference>
<dbReference type="Gene3D" id="3.40.140.10">
    <property type="entry name" value="Cytidine Deaminase, domain 2"/>
    <property type="match status" value="1"/>
</dbReference>